<dbReference type="AlphaFoldDB" id="L1QF29"/>
<keyword evidence="3" id="KW-1185">Reference proteome</keyword>
<comment type="caution">
    <text evidence="2">The sequence shown here is derived from an EMBL/GenBank/DDBJ whole genome shotgun (WGS) entry which is preliminary data.</text>
</comment>
<evidence type="ECO:0000313" key="2">
    <source>
        <dbReference type="EMBL" id="EKY26588.1"/>
    </source>
</evidence>
<reference evidence="2 3" key="1">
    <citation type="submission" date="2012-05" db="EMBL/GenBank/DDBJ databases">
        <authorList>
            <person name="Weinstock G."/>
            <person name="Sodergren E."/>
            <person name="Lobos E.A."/>
            <person name="Fulton L."/>
            <person name="Fulton R."/>
            <person name="Courtney L."/>
            <person name="Fronick C."/>
            <person name="O'Laughlin M."/>
            <person name="Godfrey J."/>
            <person name="Wilson R.M."/>
            <person name="Miner T."/>
            <person name="Farmer C."/>
            <person name="Delehaunty K."/>
            <person name="Cordes M."/>
            <person name="Minx P."/>
            <person name="Tomlinson C."/>
            <person name="Chen J."/>
            <person name="Wollam A."/>
            <person name="Pepin K.H."/>
            <person name="Bhonagiri V."/>
            <person name="Zhang X."/>
            <person name="Suruliraj S."/>
            <person name="Warren W."/>
            <person name="Mitreva M."/>
            <person name="Mardis E.R."/>
            <person name="Wilson R.K."/>
        </authorList>
    </citation>
    <scope>NUCLEOTIDE SEQUENCE [LARGE SCALE GENOMIC DNA]</scope>
    <source>
        <strain evidence="2 3">DSM 1785</strain>
    </source>
</reference>
<dbReference type="RefSeq" id="WP_005213430.1">
    <property type="nucleotide sequence ID" value="NZ_KB291645.1"/>
</dbReference>
<dbReference type="EMBL" id="AMEZ01000053">
    <property type="protein sequence ID" value="EKY26588.1"/>
    <property type="molecule type" value="Genomic_DNA"/>
</dbReference>
<feature type="transmembrane region" description="Helical" evidence="1">
    <location>
        <begin position="6"/>
        <end position="22"/>
    </location>
</feature>
<evidence type="ECO:0000256" key="1">
    <source>
        <dbReference type="SAM" id="Phobius"/>
    </source>
</evidence>
<dbReference type="Proteomes" id="UP000010420">
    <property type="component" value="Unassembled WGS sequence"/>
</dbReference>
<organism evidence="2 3">
    <name type="scientific">Clostridium celatum DSM 1785</name>
    <dbReference type="NCBI Taxonomy" id="545697"/>
    <lineage>
        <taxon>Bacteria</taxon>
        <taxon>Bacillati</taxon>
        <taxon>Bacillota</taxon>
        <taxon>Clostridia</taxon>
        <taxon>Eubacteriales</taxon>
        <taxon>Clostridiaceae</taxon>
        <taxon>Clostridium</taxon>
    </lineage>
</organism>
<protein>
    <submittedName>
        <fullName evidence="2">Uncharacterized protein</fullName>
    </submittedName>
</protein>
<keyword evidence="1" id="KW-0812">Transmembrane</keyword>
<sequence length="53" mass="6138">MELILIGSWIGFTVIGCCVVKFRGKGEKLRVMSCRRTLRQYKKLDEADNKSLF</sequence>
<gene>
    <name evidence="2" type="ORF">HMPREF0216_01773</name>
</gene>
<name>L1QF29_9CLOT</name>
<keyword evidence="1" id="KW-1133">Transmembrane helix</keyword>
<keyword evidence="1" id="KW-0472">Membrane</keyword>
<proteinExistence type="predicted"/>
<accession>L1QF29</accession>
<dbReference type="PATRIC" id="fig|545697.3.peg.1744"/>
<dbReference type="STRING" id="545697.HMPREF0216_01773"/>
<dbReference type="HOGENOM" id="CLU_3060127_0_0_9"/>
<evidence type="ECO:0000313" key="3">
    <source>
        <dbReference type="Proteomes" id="UP000010420"/>
    </source>
</evidence>